<gene>
    <name evidence="1" type="ORF">F2Q69_00033026</name>
</gene>
<dbReference type="AlphaFoldDB" id="A0A8S9SGM3"/>
<name>A0A8S9SGM3_BRACR</name>
<accession>A0A8S9SGM3</accession>
<dbReference type="EMBL" id="QGKX02000004">
    <property type="protein sequence ID" value="KAF3599225.1"/>
    <property type="molecule type" value="Genomic_DNA"/>
</dbReference>
<reference evidence="1" key="1">
    <citation type="submission" date="2019-12" db="EMBL/GenBank/DDBJ databases">
        <title>Genome sequencing and annotation of Brassica cretica.</title>
        <authorList>
            <person name="Studholme D.J."/>
            <person name="Sarris P."/>
        </authorList>
    </citation>
    <scope>NUCLEOTIDE SEQUENCE</scope>
    <source>
        <strain evidence="1">PFS-109/04</strain>
        <tissue evidence="1">Leaf</tissue>
    </source>
</reference>
<sequence length="72" mass="8257">MVRQTARAVYRSKHIANHRSVRGPPYTIQLSRTHRYSTLRRSDYDPISPYPQNSVSLRSVFPLSLSGIISTI</sequence>
<proteinExistence type="predicted"/>
<organism evidence="1 2">
    <name type="scientific">Brassica cretica</name>
    <name type="common">Mustard</name>
    <dbReference type="NCBI Taxonomy" id="69181"/>
    <lineage>
        <taxon>Eukaryota</taxon>
        <taxon>Viridiplantae</taxon>
        <taxon>Streptophyta</taxon>
        <taxon>Embryophyta</taxon>
        <taxon>Tracheophyta</taxon>
        <taxon>Spermatophyta</taxon>
        <taxon>Magnoliopsida</taxon>
        <taxon>eudicotyledons</taxon>
        <taxon>Gunneridae</taxon>
        <taxon>Pentapetalae</taxon>
        <taxon>rosids</taxon>
        <taxon>malvids</taxon>
        <taxon>Brassicales</taxon>
        <taxon>Brassicaceae</taxon>
        <taxon>Brassiceae</taxon>
        <taxon>Brassica</taxon>
    </lineage>
</organism>
<evidence type="ECO:0000313" key="1">
    <source>
        <dbReference type="EMBL" id="KAF3599225.1"/>
    </source>
</evidence>
<protein>
    <submittedName>
        <fullName evidence="1">Uncharacterized protein</fullName>
    </submittedName>
</protein>
<comment type="caution">
    <text evidence="1">The sequence shown here is derived from an EMBL/GenBank/DDBJ whole genome shotgun (WGS) entry which is preliminary data.</text>
</comment>
<evidence type="ECO:0000313" key="2">
    <source>
        <dbReference type="Proteomes" id="UP000712600"/>
    </source>
</evidence>
<dbReference type="Proteomes" id="UP000712600">
    <property type="component" value="Unassembled WGS sequence"/>
</dbReference>